<dbReference type="PANTHER" id="PTHR22846">
    <property type="entry name" value="WD40 REPEAT PROTEIN"/>
    <property type="match status" value="1"/>
</dbReference>
<dbReference type="GO" id="GO:0000118">
    <property type="term" value="C:histone deacetylase complex"/>
    <property type="evidence" value="ECO:0007669"/>
    <property type="project" value="TreeGrafter"/>
</dbReference>
<sequence length="355" mass="39920">MNLNRPETALTSDEVNFLIFKYLQESGMDHSAFVFAQESQVLNSPIVLQGDSGLPKAALVTLIQKGLQYTEIEQSLSKVDLEQEFFEKKRKKKERKDKVSKEEKAKTTSNTKQEPNTNDGESQQEKENTTKNSLTKNTDNPDFGISKTSNDSQKQDTNNLSDPKKNSNIQTNQSQTFSNPNSNFPAKIKFLENDVKILKGHTSEVFVCQWSPNGRFLASGSGDTTARIWDISYLETNNIKLDQIPSKVLKHHNLNTTVSSKDVTTLDWHPQGAFLATGSYDGIARIWREDGEIVSSLVGHKSAIFSLKWNKTGDFLLSGSLDSSVIVWDTKTNSQKQIFRKHTAPTLDVDWRTPI</sequence>
<evidence type="ECO:0000256" key="1">
    <source>
        <dbReference type="ARBA" id="ARBA00004123"/>
    </source>
</evidence>
<dbReference type="Gene3D" id="1.20.960.30">
    <property type="match status" value="1"/>
</dbReference>
<dbReference type="GO" id="GO:0006357">
    <property type="term" value="P:regulation of transcription by RNA polymerase II"/>
    <property type="evidence" value="ECO:0007669"/>
    <property type="project" value="TreeGrafter"/>
</dbReference>
<dbReference type="PRINTS" id="PR00320">
    <property type="entry name" value="GPROTEINBRPT"/>
</dbReference>
<evidence type="ECO:0000256" key="2">
    <source>
        <dbReference type="ARBA" id="ARBA00022574"/>
    </source>
</evidence>
<organism evidence="7 8">
    <name type="scientific">Anaeramoeba ignava</name>
    <name type="common">Anaerobic marine amoeba</name>
    <dbReference type="NCBI Taxonomy" id="1746090"/>
    <lineage>
        <taxon>Eukaryota</taxon>
        <taxon>Metamonada</taxon>
        <taxon>Anaeramoebidae</taxon>
        <taxon>Anaeramoeba</taxon>
    </lineage>
</organism>
<dbReference type="InterPro" id="IPR019775">
    <property type="entry name" value="WD40_repeat_CS"/>
</dbReference>
<evidence type="ECO:0000256" key="4">
    <source>
        <dbReference type="ARBA" id="ARBA00023242"/>
    </source>
</evidence>
<dbReference type="GO" id="GO:0003714">
    <property type="term" value="F:transcription corepressor activity"/>
    <property type="evidence" value="ECO:0007669"/>
    <property type="project" value="InterPro"/>
</dbReference>
<dbReference type="SMART" id="SM00667">
    <property type="entry name" value="LisH"/>
    <property type="match status" value="1"/>
</dbReference>
<feature type="compositionally biased region" description="Basic and acidic residues" evidence="6">
    <location>
        <begin position="96"/>
        <end position="106"/>
    </location>
</feature>
<dbReference type="FunFam" id="1.20.960.30:FF:000001">
    <property type="entry name" value="F-box-like/WD repeat-containing protein TBL1XR1"/>
    <property type="match status" value="1"/>
</dbReference>
<comment type="caution">
    <text evidence="7">The sequence shown here is derived from an EMBL/GenBank/DDBJ whole genome shotgun (WGS) entry which is preliminary data.</text>
</comment>
<dbReference type="InterPro" id="IPR020472">
    <property type="entry name" value="WD40_PAC1"/>
</dbReference>
<dbReference type="OrthoDB" id="1367865at2759"/>
<comment type="subcellular location">
    <subcellularLocation>
        <location evidence="1">Nucleus</location>
    </subcellularLocation>
</comment>
<feature type="repeat" description="WD" evidence="5">
    <location>
        <begin position="256"/>
        <end position="287"/>
    </location>
</feature>
<feature type="compositionally biased region" description="Polar residues" evidence="6">
    <location>
        <begin position="107"/>
        <end position="121"/>
    </location>
</feature>
<dbReference type="PANTHER" id="PTHR22846:SF2">
    <property type="entry name" value="F-BOX-LIKE_WD REPEAT-CONTAINING PROTEIN EBI"/>
    <property type="match status" value="1"/>
</dbReference>
<feature type="compositionally biased region" description="Polar residues" evidence="6">
    <location>
        <begin position="130"/>
        <end position="183"/>
    </location>
</feature>
<proteinExistence type="predicted"/>
<dbReference type="Gene3D" id="2.130.10.10">
    <property type="entry name" value="YVTN repeat-like/Quinoprotein amine dehydrogenase"/>
    <property type="match status" value="1"/>
</dbReference>
<feature type="repeat" description="WD" evidence="5">
    <location>
        <begin position="297"/>
        <end position="338"/>
    </location>
</feature>
<dbReference type="PROSITE" id="PS50082">
    <property type="entry name" value="WD_REPEATS_2"/>
    <property type="match status" value="3"/>
</dbReference>
<evidence type="ECO:0000313" key="8">
    <source>
        <dbReference type="Proteomes" id="UP001149090"/>
    </source>
</evidence>
<dbReference type="PROSITE" id="PS00678">
    <property type="entry name" value="WD_REPEATS_1"/>
    <property type="match status" value="2"/>
</dbReference>
<dbReference type="EMBL" id="JAPDFW010000080">
    <property type="protein sequence ID" value="KAJ5072767.1"/>
    <property type="molecule type" value="Genomic_DNA"/>
</dbReference>
<dbReference type="SMART" id="SM00320">
    <property type="entry name" value="WD40"/>
    <property type="match status" value="3"/>
</dbReference>
<name>A0A9Q0LH42_ANAIG</name>
<evidence type="ECO:0000256" key="3">
    <source>
        <dbReference type="ARBA" id="ARBA00022737"/>
    </source>
</evidence>
<accession>A0A9Q0LH42</accession>
<keyword evidence="4" id="KW-0539">Nucleus</keyword>
<dbReference type="OMA" id="YFCSASG"/>
<keyword evidence="8" id="KW-1185">Reference proteome</keyword>
<dbReference type="Pfam" id="PF00400">
    <property type="entry name" value="WD40"/>
    <property type="match status" value="3"/>
</dbReference>
<evidence type="ECO:0000256" key="6">
    <source>
        <dbReference type="SAM" id="MobiDB-lite"/>
    </source>
</evidence>
<dbReference type="Pfam" id="PF08513">
    <property type="entry name" value="LisH"/>
    <property type="match status" value="1"/>
</dbReference>
<dbReference type="Proteomes" id="UP001149090">
    <property type="component" value="Unassembled WGS sequence"/>
</dbReference>
<dbReference type="SUPFAM" id="SSF50978">
    <property type="entry name" value="WD40 repeat-like"/>
    <property type="match status" value="1"/>
</dbReference>
<reference evidence="7" key="1">
    <citation type="submission" date="2022-10" db="EMBL/GenBank/DDBJ databases">
        <title>Novel sulphate-reducing endosymbionts in the free-living metamonad Anaeramoeba.</title>
        <authorList>
            <person name="Jerlstrom-Hultqvist J."/>
            <person name="Cepicka I."/>
            <person name="Gallot-Lavallee L."/>
            <person name="Salas-Leiva D."/>
            <person name="Curtis B.A."/>
            <person name="Zahonova K."/>
            <person name="Pipaliya S."/>
            <person name="Dacks J."/>
            <person name="Roger A.J."/>
        </authorList>
    </citation>
    <scope>NUCLEOTIDE SEQUENCE</scope>
    <source>
        <strain evidence="7">BMAN</strain>
    </source>
</reference>
<dbReference type="InterPro" id="IPR015943">
    <property type="entry name" value="WD40/YVTN_repeat-like_dom_sf"/>
</dbReference>
<keyword evidence="3" id="KW-0677">Repeat</keyword>
<dbReference type="InterPro" id="IPR045183">
    <property type="entry name" value="Ebi-like"/>
</dbReference>
<dbReference type="PROSITE" id="PS50294">
    <property type="entry name" value="WD_REPEATS_REGION"/>
    <property type="match status" value="3"/>
</dbReference>
<dbReference type="InterPro" id="IPR001680">
    <property type="entry name" value="WD40_rpt"/>
</dbReference>
<feature type="region of interest" description="Disordered" evidence="6">
    <location>
        <begin position="88"/>
        <end position="183"/>
    </location>
</feature>
<evidence type="ECO:0000256" key="5">
    <source>
        <dbReference type="PROSITE-ProRule" id="PRU00221"/>
    </source>
</evidence>
<dbReference type="InterPro" id="IPR006594">
    <property type="entry name" value="LisH"/>
</dbReference>
<protein>
    <submittedName>
        <fullName evidence="7">Wd40 repeat protein</fullName>
    </submittedName>
</protein>
<gene>
    <name evidence="7" type="ORF">M0811_09464</name>
</gene>
<evidence type="ECO:0000313" key="7">
    <source>
        <dbReference type="EMBL" id="KAJ5072767.1"/>
    </source>
</evidence>
<feature type="repeat" description="WD" evidence="5">
    <location>
        <begin position="198"/>
        <end position="232"/>
    </location>
</feature>
<dbReference type="InterPro" id="IPR036322">
    <property type="entry name" value="WD40_repeat_dom_sf"/>
</dbReference>
<dbReference type="AlphaFoldDB" id="A0A9Q0LH42"/>
<keyword evidence="2 5" id="KW-0853">WD repeat</keyword>
<dbReference type="PROSITE" id="PS50896">
    <property type="entry name" value="LISH"/>
    <property type="match status" value="1"/>
</dbReference>